<evidence type="ECO:0000256" key="5">
    <source>
        <dbReference type="ARBA" id="ARBA00023136"/>
    </source>
</evidence>
<dbReference type="InterPro" id="IPR024041">
    <property type="entry name" value="NH4_transpt_AmtB-like_dom"/>
</dbReference>
<dbReference type="InterPro" id="IPR001905">
    <property type="entry name" value="Ammonium_transpt"/>
</dbReference>
<dbReference type="OrthoDB" id="534912at2759"/>
<dbReference type="Gene3D" id="1.10.3430.10">
    <property type="entry name" value="Ammonium transporter AmtB like domains"/>
    <property type="match status" value="2"/>
</dbReference>
<keyword evidence="4 6" id="KW-1133">Transmembrane helix</keyword>
<evidence type="ECO:0000256" key="1">
    <source>
        <dbReference type="ARBA" id="ARBA00004141"/>
    </source>
</evidence>
<evidence type="ECO:0000256" key="2">
    <source>
        <dbReference type="ARBA" id="ARBA00005887"/>
    </source>
</evidence>
<accession>A0A1L7XKA6</accession>
<dbReference type="PANTHER" id="PTHR43029:SF4">
    <property type="entry name" value="AMMONIUM TRANSPORTER MEP1-RELATED"/>
    <property type="match status" value="1"/>
</dbReference>
<feature type="transmembrane region" description="Helical" evidence="6">
    <location>
        <begin position="296"/>
        <end position="315"/>
    </location>
</feature>
<proteinExistence type="inferred from homology"/>
<dbReference type="Proteomes" id="UP000184330">
    <property type="component" value="Unassembled WGS sequence"/>
</dbReference>
<feature type="transmembrane region" description="Helical" evidence="6">
    <location>
        <begin position="336"/>
        <end position="356"/>
    </location>
</feature>
<evidence type="ECO:0000256" key="3">
    <source>
        <dbReference type="ARBA" id="ARBA00022692"/>
    </source>
</evidence>
<feature type="transmembrane region" description="Helical" evidence="6">
    <location>
        <begin position="376"/>
        <end position="401"/>
    </location>
</feature>
<dbReference type="SUPFAM" id="SSF111352">
    <property type="entry name" value="Ammonium transporter"/>
    <property type="match status" value="2"/>
</dbReference>
<keyword evidence="3 6" id="KW-0812">Transmembrane</keyword>
<gene>
    <name evidence="8" type="ORF">PAC_15390</name>
</gene>
<organism evidence="8 9">
    <name type="scientific">Phialocephala subalpina</name>
    <dbReference type="NCBI Taxonomy" id="576137"/>
    <lineage>
        <taxon>Eukaryota</taxon>
        <taxon>Fungi</taxon>
        <taxon>Dikarya</taxon>
        <taxon>Ascomycota</taxon>
        <taxon>Pezizomycotina</taxon>
        <taxon>Leotiomycetes</taxon>
        <taxon>Helotiales</taxon>
        <taxon>Mollisiaceae</taxon>
        <taxon>Phialocephala</taxon>
        <taxon>Phialocephala fortinii species complex</taxon>
    </lineage>
</organism>
<keyword evidence="9" id="KW-1185">Reference proteome</keyword>
<feature type="transmembrane region" description="Helical" evidence="6">
    <location>
        <begin position="37"/>
        <end position="57"/>
    </location>
</feature>
<feature type="domain" description="Ammonium transporter AmtB-like" evidence="7">
    <location>
        <begin position="38"/>
        <end position="183"/>
    </location>
</feature>
<dbReference type="Pfam" id="PF00909">
    <property type="entry name" value="Ammonium_transp"/>
    <property type="match status" value="2"/>
</dbReference>
<keyword evidence="5 6" id="KW-0472">Membrane</keyword>
<dbReference type="PANTHER" id="PTHR43029">
    <property type="entry name" value="AMMONIUM TRANSPORTER MEP2"/>
    <property type="match status" value="1"/>
</dbReference>
<sequence>MSYGYVGAPALFNGSLPDGGDSAKINLNQWYQSGDQAYIIICSCMVLVMIPGIGFLYSGLARRKSALSMIWAAMASFSVVTIQWYFWGYSLAFSSSGTSGFIGNLEHIGLRHTLGEPSPGSPLIPELLYAFYQMQFCATTGAIVTGAIAERGRLIPMMVFIFCWATIVYCPIAYWAWNINGWTCRDLLRCLSSGIQHDARKASIENDAQLQTSQCLSRDTWHDHTVVWMAWVQWRECIWCKSQGSDGLLELLSHGDDGVHHLVSARLQISKEVVYGWLGKSSALCLVAATPASGFIPPWASIILGVVVGIVSNFSTKIKFWIRIDDSMDNLAEHGIAGMVGLIFNGLFAADYIIGLDGVSTGIINGGWLNHNYKQLYIQIAYIVACTAYSFVVSAAIAGLINLVPGLNLRASEEAEMLGMDDDQLGEFAYDYVEVRRDYLAWTPETQGSETIMGVDLGRTNSNRSNRLQPDPLRMRQISSRTVGHMDGEISPQTPVNQVQRVTGDEVIQEKLGVEDAKTQ</sequence>
<evidence type="ECO:0000259" key="7">
    <source>
        <dbReference type="Pfam" id="PF00909"/>
    </source>
</evidence>
<feature type="transmembrane region" description="Helical" evidence="6">
    <location>
        <begin position="155"/>
        <end position="177"/>
    </location>
</feature>
<feature type="transmembrane region" description="Helical" evidence="6">
    <location>
        <begin position="127"/>
        <end position="148"/>
    </location>
</feature>
<dbReference type="GO" id="GO:0005886">
    <property type="term" value="C:plasma membrane"/>
    <property type="evidence" value="ECO:0007669"/>
    <property type="project" value="TreeGrafter"/>
</dbReference>
<name>A0A1L7XKA6_9HELO</name>
<feature type="transmembrane region" description="Helical" evidence="6">
    <location>
        <begin position="69"/>
        <end position="87"/>
    </location>
</feature>
<dbReference type="EMBL" id="FJOG01000031">
    <property type="protein sequence ID" value="CZR65490.1"/>
    <property type="molecule type" value="Genomic_DNA"/>
</dbReference>
<feature type="domain" description="Ammonium transporter AmtB-like" evidence="7">
    <location>
        <begin position="286"/>
        <end position="430"/>
    </location>
</feature>
<evidence type="ECO:0000256" key="4">
    <source>
        <dbReference type="ARBA" id="ARBA00022989"/>
    </source>
</evidence>
<evidence type="ECO:0000313" key="9">
    <source>
        <dbReference type="Proteomes" id="UP000184330"/>
    </source>
</evidence>
<evidence type="ECO:0000256" key="6">
    <source>
        <dbReference type="SAM" id="Phobius"/>
    </source>
</evidence>
<dbReference type="InterPro" id="IPR029020">
    <property type="entry name" value="Ammonium/urea_transptr"/>
</dbReference>
<comment type="subcellular location">
    <subcellularLocation>
        <location evidence="1">Membrane</location>
        <topology evidence="1">Multi-pass membrane protein</topology>
    </subcellularLocation>
</comment>
<evidence type="ECO:0000313" key="8">
    <source>
        <dbReference type="EMBL" id="CZR65490.1"/>
    </source>
</evidence>
<dbReference type="AlphaFoldDB" id="A0A1L7XKA6"/>
<protein>
    <submittedName>
        <fullName evidence="8">Related to ammonium transporter MEAA</fullName>
    </submittedName>
</protein>
<dbReference type="GO" id="GO:0008519">
    <property type="term" value="F:ammonium channel activity"/>
    <property type="evidence" value="ECO:0007669"/>
    <property type="project" value="InterPro"/>
</dbReference>
<comment type="similarity">
    <text evidence="2">Belongs to the ammonia transporter channel (TC 1.A.11.2) family.</text>
</comment>
<reference evidence="8 9" key="1">
    <citation type="submission" date="2016-03" db="EMBL/GenBank/DDBJ databases">
        <authorList>
            <person name="Ploux O."/>
        </authorList>
    </citation>
    <scope>NUCLEOTIDE SEQUENCE [LARGE SCALE GENOMIC DNA]</scope>
    <source>
        <strain evidence="8 9">UAMH 11012</strain>
    </source>
</reference>